<reference evidence="1" key="1">
    <citation type="submission" date="2014-11" db="EMBL/GenBank/DDBJ databases">
        <authorList>
            <person name="Amaro Gonzalez C."/>
        </authorList>
    </citation>
    <scope>NUCLEOTIDE SEQUENCE</scope>
</reference>
<sequence length="33" mass="3813">MIPDHGVHHCTEVKCFSRIRHPTALFVWSPTPL</sequence>
<evidence type="ECO:0000313" key="1">
    <source>
        <dbReference type="EMBL" id="JAH15638.1"/>
    </source>
</evidence>
<reference evidence="1" key="2">
    <citation type="journal article" date="2015" name="Fish Shellfish Immunol.">
        <title>Early steps in the European eel (Anguilla anguilla)-Vibrio vulnificus interaction in the gills: Role of the RtxA13 toxin.</title>
        <authorList>
            <person name="Callol A."/>
            <person name="Pajuelo D."/>
            <person name="Ebbesson L."/>
            <person name="Teles M."/>
            <person name="MacKenzie S."/>
            <person name="Amaro C."/>
        </authorList>
    </citation>
    <scope>NUCLEOTIDE SEQUENCE</scope>
</reference>
<organism evidence="1">
    <name type="scientific">Anguilla anguilla</name>
    <name type="common">European freshwater eel</name>
    <name type="synonym">Muraena anguilla</name>
    <dbReference type="NCBI Taxonomy" id="7936"/>
    <lineage>
        <taxon>Eukaryota</taxon>
        <taxon>Metazoa</taxon>
        <taxon>Chordata</taxon>
        <taxon>Craniata</taxon>
        <taxon>Vertebrata</taxon>
        <taxon>Euteleostomi</taxon>
        <taxon>Actinopterygii</taxon>
        <taxon>Neopterygii</taxon>
        <taxon>Teleostei</taxon>
        <taxon>Anguilliformes</taxon>
        <taxon>Anguillidae</taxon>
        <taxon>Anguilla</taxon>
    </lineage>
</organism>
<protein>
    <submittedName>
        <fullName evidence="1">Uncharacterized protein</fullName>
    </submittedName>
</protein>
<dbReference type="EMBL" id="GBXM01092939">
    <property type="protein sequence ID" value="JAH15638.1"/>
    <property type="molecule type" value="Transcribed_RNA"/>
</dbReference>
<proteinExistence type="predicted"/>
<accession>A0A0E9QHR4</accession>
<name>A0A0E9QHR4_ANGAN</name>
<dbReference type="AlphaFoldDB" id="A0A0E9QHR4"/>